<reference evidence="2" key="1">
    <citation type="submission" date="2021-12" db="EMBL/GenBank/DDBJ databases">
        <authorList>
            <person name="King R."/>
        </authorList>
    </citation>
    <scope>NUCLEOTIDE SEQUENCE</scope>
</reference>
<proteinExistence type="predicted"/>
<gene>
    <name evidence="2" type="ORF">BEMITA_LOCUS9626</name>
</gene>
<dbReference type="EMBL" id="OU963866">
    <property type="protein sequence ID" value="CAH0390957.1"/>
    <property type="molecule type" value="Genomic_DNA"/>
</dbReference>
<dbReference type="SUPFAM" id="SSF90257">
    <property type="entry name" value="Myosin rod fragments"/>
    <property type="match status" value="1"/>
</dbReference>
<evidence type="ECO:0000256" key="1">
    <source>
        <dbReference type="SAM" id="Coils"/>
    </source>
</evidence>
<protein>
    <submittedName>
        <fullName evidence="2">Uncharacterized protein</fullName>
    </submittedName>
</protein>
<name>A0A9P0AGB9_BEMTA</name>
<accession>A0A9P0AGB9</accession>
<sequence length="110" mass="12904">MWNMMCDVMPTINEDINQRGSQFSVDDANFEDLMVTMLKERDKMMDSLRETQDRLSETEQKLQNVVKERDSLQRQLTANLPQLKYDEDGRPCYYTKYGRLSGGHCEPTLS</sequence>
<dbReference type="AlphaFoldDB" id="A0A9P0AGB9"/>
<evidence type="ECO:0000313" key="3">
    <source>
        <dbReference type="Proteomes" id="UP001152759"/>
    </source>
</evidence>
<dbReference type="Proteomes" id="UP001152759">
    <property type="component" value="Chromosome 5"/>
</dbReference>
<keyword evidence="3" id="KW-1185">Reference proteome</keyword>
<feature type="coiled-coil region" evidence="1">
    <location>
        <begin position="41"/>
        <end position="75"/>
    </location>
</feature>
<keyword evidence="1" id="KW-0175">Coiled coil</keyword>
<evidence type="ECO:0000313" key="2">
    <source>
        <dbReference type="EMBL" id="CAH0390957.1"/>
    </source>
</evidence>
<organism evidence="2 3">
    <name type="scientific">Bemisia tabaci</name>
    <name type="common">Sweetpotato whitefly</name>
    <name type="synonym">Aleurodes tabaci</name>
    <dbReference type="NCBI Taxonomy" id="7038"/>
    <lineage>
        <taxon>Eukaryota</taxon>
        <taxon>Metazoa</taxon>
        <taxon>Ecdysozoa</taxon>
        <taxon>Arthropoda</taxon>
        <taxon>Hexapoda</taxon>
        <taxon>Insecta</taxon>
        <taxon>Pterygota</taxon>
        <taxon>Neoptera</taxon>
        <taxon>Paraneoptera</taxon>
        <taxon>Hemiptera</taxon>
        <taxon>Sternorrhyncha</taxon>
        <taxon>Aleyrodoidea</taxon>
        <taxon>Aleyrodidae</taxon>
        <taxon>Aleyrodinae</taxon>
        <taxon>Bemisia</taxon>
    </lineage>
</organism>